<dbReference type="Proteomes" id="UP000790833">
    <property type="component" value="Unassembled WGS sequence"/>
</dbReference>
<dbReference type="Gene3D" id="3.30.160.60">
    <property type="entry name" value="Classic Zinc Finger"/>
    <property type="match status" value="1"/>
</dbReference>
<organism evidence="4 5">
    <name type="scientific">Scheffersomyces spartinae</name>
    <dbReference type="NCBI Taxonomy" id="45513"/>
    <lineage>
        <taxon>Eukaryota</taxon>
        <taxon>Fungi</taxon>
        <taxon>Dikarya</taxon>
        <taxon>Ascomycota</taxon>
        <taxon>Saccharomycotina</taxon>
        <taxon>Pichiomycetes</taxon>
        <taxon>Debaryomycetaceae</taxon>
        <taxon>Scheffersomyces</taxon>
    </lineage>
</organism>
<dbReference type="InterPro" id="IPR013087">
    <property type="entry name" value="Znf_C2H2_type"/>
</dbReference>
<dbReference type="InterPro" id="IPR036236">
    <property type="entry name" value="Znf_C2H2_sf"/>
</dbReference>
<evidence type="ECO:0000259" key="3">
    <source>
        <dbReference type="PROSITE" id="PS50157"/>
    </source>
</evidence>
<keyword evidence="1" id="KW-0863">Zinc-finger</keyword>
<evidence type="ECO:0000256" key="2">
    <source>
        <dbReference type="SAM" id="MobiDB-lite"/>
    </source>
</evidence>
<dbReference type="EMBL" id="JAHMUF010000022">
    <property type="protein sequence ID" value="KAG7191878.1"/>
    <property type="molecule type" value="Genomic_DNA"/>
</dbReference>
<keyword evidence="1" id="KW-0862">Zinc</keyword>
<feature type="region of interest" description="Disordered" evidence="2">
    <location>
        <begin position="173"/>
        <end position="257"/>
    </location>
</feature>
<feature type="compositionally biased region" description="Basic and acidic residues" evidence="2">
    <location>
        <begin position="193"/>
        <end position="202"/>
    </location>
</feature>
<feature type="compositionally biased region" description="Low complexity" evidence="2">
    <location>
        <begin position="127"/>
        <end position="136"/>
    </location>
</feature>
<dbReference type="GeneID" id="66116041"/>
<feature type="region of interest" description="Disordered" evidence="2">
    <location>
        <begin position="127"/>
        <end position="161"/>
    </location>
</feature>
<feature type="compositionally biased region" description="Polar residues" evidence="2">
    <location>
        <begin position="204"/>
        <end position="213"/>
    </location>
</feature>
<evidence type="ECO:0000313" key="4">
    <source>
        <dbReference type="EMBL" id="KAG7191878.1"/>
    </source>
</evidence>
<sequence length="407" mass="45003">MGSSYILPPVYNQGPAIRLPPIHSLDLPTTTASKVAPPASNVIFPTYGVAPQQQQPIYYQRSQYAPAMSLLPQPNQQLLQYQVVGGATPKPPGPGPVAIPVAAVPTPGSSLLFVVPNVSRNYSTCSSSSIMSPVGSPNTRCPSVATTSSQFSTPTSVDGLNKLTTAGHRIRSFSDPHDQQQQEQQDHHHHPHHLDPPREIKIEQGSTTPSSPSGLEASTGPSSPEMEIPEQGTVDANDHGDLPHSSHGGIKKSSCKPRKKRQCPECKLYFSNLVTHKSTHLKPTSRPHICQYCQRGFARPNDLFRHVKCHWKEIGLDKGQFKCPYKNHSTGDHCCHNLGIFSRCDTFKNHLKAIHFQYPNGTKKDQRNKVNGHCRMCHQFFNNVDEWLTNHVEKNQCSFANELKKEG</sequence>
<dbReference type="SUPFAM" id="SSF57667">
    <property type="entry name" value="beta-beta-alpha zinc fingers"/>
    <property type="match status" value="1"/>
</dbReference>
<keyword evidence="1" id="KW-0479">Metal-binding</keyword>
<name>A0A9P7V621_9ASCO</name>
<dbReference type="AlphaFoldDB" id="A0A9P7V621"/>
<comment type="caution">
    <text evidence="4">The sequence shown here is derived from an EMBL/GenBank/DDBJ whole genome shotgun (WGS) entry which is preliminary data.</text>
</comment>
<feature type="domain" description="C2H2-type" evidence="3">
    <location>
        <begin position="288"/>
        <end position="315"/>
    </location>
</feature>
<dbReference type="PROSITE" id="PS50157">
    <property type="entry name" value="ZINC_FINGER_C2H2_2"/>
    <property type="match status" value="1"/>
</dbReference>
<evidence type="ECO:0000256" key="1">
    <source>
        <dbReference type="PROSITE-ProRule" id="PRU00042"/>
    </source>
</evidence>
<dbReference type="PROSITE" id="PS00028">
    <property type="entry name" value="ZINC_FINGER_C2H2_1"/>
    <property type="match status" value="1"/>
</dbReference>
<protein>
    <recommendedName>
        <fullName evidence="3">C2H2-type domain-containing protein</fullName>
    </recommendedName>
</protein>
<dbReference type="SMART" id="SM00355">
    <property type="entry name" value="ZnF_C2H2"/>
    <property type="match status" value="2"/>
</dbReference>
<accession>A0A9P7V621</accession>
<reference evidence="4" key="1">
    <citation type="submission" date="2021-03" db="EMBL/GenBank/DDBJ databases">
        <authorList>
            <person name="Palmer J.M."/>
        </authorList>
    </citation>
    <scope>NUCLEOTIDE SEQUENCE</scope>
    <source>
        <strain evidence="4">ARV_011</strain>
    </source>
</reference>
<feature type="compositionally biased region" description="Basic and acidic residues" evidence="2">
    <location>
        <begin position="173"/>
        <end position="186"/>
    </location>
</feature>
<feature type="compositionally biased region" description="Polar residues" evidence="2">
    <location>
        <begin position="137"/>
        <end position="161"/>
    </location>
</feature>
<keyword evidence="5" id="KW-1185">Reference proteome</keyword>
<evidence type="ECO:0000313" key="5">
    <source>
        <dbReference type="Proteomes" id="UP000790833"/>
    </source>
</evidence>
<dbReference type="RefSeq" id="XP_043047430.1">
    <property type="nucleotide sequence ID" value="XM_043193421.1"/>
</dbReference>
<dbReference type="GO" id="GO:0008270">
    <property type="term" value="F:zinc ion binding"/>
    <property type="evidence" value="ECO:0007669"/>
    <property type="project" value="UniProtKB-KW"/>
</dbReference>
<dbReference type="OrthoDB" id="10018191at2759"/>
<proteinExistence type="predicted"/>
<gene>
    <name evidence="4" type="ORF">KQ657_002667</name>
</gene>